<dbReference type="SMART" id="SM00320">
    <property type="entry name" value="WD40"/>
    <property type="match status" value="5"/>
</dbReference>
<dbReference type="InterPro" id="IPR036322">
    <property type="entry name" value="WD40_repeat_dom_sf"/>
</dbReference>
<feature type="compositionally biased region" description="Basic and acidic residues" evidence="2">
    <location>
        <begin position="169"/>
        <end position="179"/>
    </location>
</feature>
<dbReference type="InterPro" id="IPR001680">
    <property type="entry name" value="WD40_rpt"/>
</dbReference>
<comment type="similarity">
    <text evidence="1">Belongs to the WD repeat LST8 family.</text>
</comment>
<organism evidence="3 4">
    <name type="scientific">Monilinia vaccinii-corymbosi</name>
    <dbReference type="NCBI Taxonomy" id="61207"/>
    <lineage>
        <taxon>Eukaryota</taxon>
        <taxon>Fungi</taxon>
        <taxon>Dikarya</taxon>
        <taxon>Ascomycota</taxon>
        <taxon>Pezizomycotina</taxon>
        <taxon>Leotiomycetes</taxon>
        <taxon>Helotiales</taxon>
        <taxon>Sclerotiniaceae</taxon>
        <taxon>Monilinia</taxon>
    </lineage>
</organism>
<accession>A0A8A3PGH0</accession>
<feature type="compositionally biased region" description="Acidic residues" evidence="2">
    <location>
        <begin position="1117"/>
        <end position="1130"/>
    </location>
</feature>
<gene>
    <name evidence="3" type="ORF">DSL72_005699</name>
</gene>
<protein>
    <submittedName>
        <fullName evidence="3">Uncharacterized protein</fullName>
    </submittedName>
</protein>
<dbReference type="FunFam" id="2.130.10.10:FF:000969">
    <property type="entry name" value="WD repeat protein"/>
    <property type="match status" value="1"/>
</dbReference>
<dbReference type="GO" id="GO:0032956">
    <property type="term" value="P:regulation of actin cytoskeleton organization"/>
    <property type="evidence" value="ECO:0007669"/>
    <property type="project" value="TreeGrafter"/>
</dbReference>
<dbReference type="GO" id="GO:0031932">
    <property type="term" value="C:TORC2 complex"/>
    <property type="evidence" value="ECO:0007669"/>
    <property type="project" value="InterPro"/>
</dbReference>
<feature type="compositionally biased region" description="Basic and acidic residues" evidence="2">
    <location>
        <begin position="339"/>
        <end position="356"/>
    </location>
</feature>
<keyword evidence="4" id="KW-1185">Reference proteome</keyword>
<dbReference type="InterPro" id="IPR037588">
    <property type="entry name" value="MLST8"/>
</dbReference>
<dbReference type="PANTHER" id="PTHR19842:SF2">
    <property type="entry name" value="WD REPEAT PROTEIN (AFU_ORTHOLOGUE AFUA_5G04300)"/>
    <property type="match status" value="1"/>
</dbReference>
<reference evidence="3" key="1">
    <citation type="submission" date="2020-10" db="EMBL/GenBank/DDBJ databases">
        <title>Genome Sequence of Monilinia vaccinii-corymbosi Sheds Light on Mummy Berry Disease Infection of Blueberry and Mating Type.</title>
        <authorList>
            <person name="Yow A.G."/>
            <person name="Zhang Y."/>
            <person name="Bansal K."/>
            <person name="Eacker S.M."/>
            <person name="Sullivan S."/>
            <person name="Liachko I."/>
            <person name="Cubeta M.A."/>
            <person name="Rollins J.A."/>
            <person name="Ashrafi H."/>
        </authorList>
    </citation>
    <scope>NUCLEOTIDE SEQUENCE</scope>
    <source>
        <strain evidence="3">RL-1</strain>
    </source>
</reference>
<dbReference type="PANTHER" id="PTHR19842">
    <property type="entry name" value="G BETA-LIKE PROTEIN GBL"/>
    <property type="match status" value="1"/>
</dbReference>
<feature type="region of interest" description="Disordered" evidence="2">
    <location>
        <begin position="339"/>
        <end position="361"/>
    </location>
</feature>
<dbReference type="GO" id="GO:0031929">
    <property type="term" value="P:TOR signaling"/>
    <property type="evidence" value="ECO:0007669"/>
    <property type="project" value="InterPro"/>
</dbReference>
<evidence type="ECO:0000256" key="1">
    <source>
        <dbReference type="ARBA" id="ARBA00009890"/>
    </source>
</evidence>
<feature type="region of interest" description="Disordered" evidence="2">
    <location>
        <begin position="379"/>
        <end position="470"/>
    </location>
</feature>
<dbReference type="Gene3D" id="2.130.10.10">
    <property type="entry name" value="YVTN repeat-like/Quinoprotein amine dehydrogenase"/>
    <property type="match status" value="1"/>
</dbReference>
<feature type="compositionally biased region" description="Polar residues" evidence="2">
    <location>
        <begin position="100"/>
        <end position="114"/>
    </location>
</feature>
<evidence type="ECO:0000256" key="2">
    <source>
        <dbReference type="SAM" id="MobiDB-lite"/>
    </source>
</evidence>
<feature type="compositionally biased region" description="Polar residues" evidence="2">
    <location>
        <begin position="453"/>
        <end position="470"/>
    </location>
</feature>
<dbReference type="Proteomes" id="UP000672032">
    <property type="component" value="Chromosome 4"/>
</dbReference>
<proteinExistence type="inferred from homology"/>
<feature type="compositionally biased region" description="Basic and acidic residues" evidence="2">
    <location>
        <begin position="115"/>
        <end position="135"/>
    </location>
</feature>
<dbReference type="GO" id="GO:0031931">
    <property type="term" value="C:TORC1 complex"/>
    <property type="evidence" value="ECO:0007669"/>
    <property type="project" value="InterPro"/>
</dbReference>
<feature type="region of interest" description="Disordered" evidence="2">
    <location>
        <begin position="218"/>
        <end position="239"/>
    </location>
</feature>
<evidence type="ECO:0000313" key="3">
    <source>
        <dbReference type="EMBL" id="QSZ34111.1"/>
    </source>
</evidence>
<feature type="compositionally biased region" description="Polar residues" evidence="2">
    <location>
        <begin position="154"/>
        <end position="166"/>
    </location>
</feature>
<feature type="region of interest" description="Disordered" evidence="2">
    <location>
        <begin position="100"/>
        <end position="179"/>
    </location>
</feature>
<sequence length="1320" mass="146958">MAPAPMTRQPDYKSQVVIDLTGEDEESTSGSVLPYSNGGLIVPGTLPAPNLTGNSRSYLYNRFAPILPANSPSKEATMPAYNGFTYAPILPGATIANRYPQSRAVTRSSNTSATKRQDRTGNKDVGSHSYKELHSTIENPSKRRRTMRDDSSDQELQSTIGNTPSGQRAMREAQEDGRFAKERSYQNVKPTIQNLPKRRRSTRGMTDQESTQYFNGQAQDNEGFTANQRGSMSAISPPQEATSSFSEELRSDSFAQILNDQVFVHIKAAMARHNRKINIKRLHEIGTSVAGVLVNNPMFENLSRYGGVLSRENEIMISEKARHYVDEFVAQSLALPALERNKKEHEPNSDREKREAIATNYNRGSNVLKEIPVPIHRFRSRASSSSPATPVETDAIDSVSTRNEKRKVKQASSIHPPPRRGRHSRAQYDQAESSVSSTDVHDPPKATDRKRPSSQYVSNGATQVDTNPDLTDMISSHDPTVLGQMIDGQPRPYIDAKSRERIRHGLERASVEVREILFGRVYHVDFCEEELSIVRQVLQSQVRLKGKPTIALLMEKQKLNVPELVSLLMSQSQTSREGTGEGLIHSRGPESLTAFLRDVAAGEVSLNARTLRVGPRQTSRQFSSLLRQREMHGMAPVRSCGGQRSYTQEIGSVLEDSLQRKVEWTDCCGDIWAISWTSSVAFVCGATAHSDSHNMQYNKPGNLVVGSVSKQTLDAIPDHRIVRPIVNASENAENALESMRQTQDPWLYTSISAISCSAKSGLTFTASFDGTVKVWRVSPSDTGSSMDILGTWPHEGKVNFVTTSEHHDLVATASDVYNNAVRVYRLNENNLSESAFDTYNGEKAAEQAQELHRKDLWAYYPATVQWGKAEIVSHLLLVGYSPRSISNEEVDIPEDKRNSGELSLWNALDGSRVPIASARTQNVFEVVWHPTKPAFIAATSPCGVCKGETKTQVRLFAARTDNDDYTAFYPIRVLDCPALDINELTVMPNSYYHCYVTASCTDGNTYVWDTGAIGDDAIHVLPHGESLDNPYHDLPRELADTGVKFAAWGKTSDRFYTGASDGRVKAWDIRRPRGKALVREILAASGGIGAGAFSSDFSKLIIGDATGKVHLLTRSEDDPELENSDFEESDDSLRVQNRKGNHNLPHLRGPRLIKHHPEPAPPEGYIIQDLDKGIEISKHFLRQNYITINPEPAIGAIQGPNYHEFGLYRFDAHIDLDGTKDLLPYYQARQQHYIHKNAATDPLPILPVLRASSDLAAHVRNMSLNFEFSKLEPATQRQLLMDGAQLEADVDFEYEIGPKIDIFKSKRYTKDRSDEEKIPN</sequence>
<dbReference type="SUPFAM" id="SSF50978">
    <property type="entry name" value="WD40 repeat-like"/>
    <property type="match status" value="1"/>
</dbReference>
<feature type="compositionally biased region" description="Basic and acidic residues" evidence="2">
    <location>
        <begin position="439"/>
        <end position="451"/>
    </location>
</feature>
<name>A0A8A3PGH0_9HELO</name>
<dbReference type="InterPro" id="IPR015943">
    <property type="entry name" value="WD40/YVTN_repeat-like_dom_sf"/>
</dbReference>
<dbReference type="OrthoDB" id="10248252at2759"/>
<evidence type="ECO:0000313" key="4">
    <source>
        <dbReference type="Proteomes" id="UP000672032"/>
    </source>
</evidence>
<dbReference type="EMBL" id="CP063408">
    <property type="protein sequence ID" value="QSZ34111.1"/>
    <property type="molecule type" value="Genomic_DNA"/>
</dbReference>
<feature type="region of interest" description="Disordered" evidence="2">
    <location>
        <begin position="1116"/>
        <end position="1153"/>
    </location>
</feature>